<comment type="similarity">
    <text evidence="1">Belongs to the UPF0312 family.</text>
</comment>
<dbReference type="SUPFAM" id="SSF101874">
    <property type="entry name" value="YceI-like"/>
    <property type="match status" value="1"/>
</dbReference>
<proteinExistence type="inferred from homology"/>
<dbReference type="AlphaFoldDB" id="A0A3A3YYM3"/>
<dbReference type="InterPro" id="IPR036761">
    <property type="entry name" value="TTHA0802/YceI-like_sf"/>
</dbReference>
<sequence length="204" mass="21757">MTQTAVPTALTPAELTGDYVLDASHSRIGFVARHAMVTKVRGQFTEFAGGAHLDLADPTASSAHVDIEVASVDTRNEQRDGHLRTNEFFDAPSFPQITFRSTGVEVLDESTFAVTGDLTIKGTTKPVTVEFEYTGAAKDPFGNVRVGFEGRASLNRSDFGVSWNAALETGGVLVSEKIALEFELSAIKVQVEAPAEVPAEAPEA</sequence>
<accession>A0A3A3YYM3</accession>
<protein>
    <submittedName>
        <fullName evidence="3">Polyisoprenoid-binding protein</fullName>
    </submittedName>
</protein>
<dbReference type="SMART" id="SM00867">
    <property type="entry name" value="YceI"/>
    <property type="match status" value="1"/>
</dbReference>
<evidence type="ECO:0000313" key="3">
    <source>
        <dbReference type="EMBL" id="RJK94228.1"/>
    </source>
</evidence>
<reference evidence="3 4" key="1">
    <citation type="submission" date="2018-09" db="EMBL/GenBank/DDBJ databases">
        <title>YIM 75000 draft genome.</title>
        <authorList>
            <person name="Tang S."/>
            <person name="Feng Y."/>
        </authorList>
    </citation>
    <scope>NUCLEOTIDE SEQUENCE [LARGE SCALE GENOMIC DNA]</scope>
    <source>
        <strain evidence="3 4">YIM 75000</strain>
    </source>
</reference>
<dbReference type="OrthoDB" id="9811006at2"/>
<dbReference type="RefSeq" id="WP_119951237.1">
    <property type="nucleotide sequence ID" value="NZ_QZEZ01000007.1"/>
</dbReference>
<dbReference type="Proteomes" id="UP000265614">
    <property type="component" value="Unassembled WGS sequence"/>
</dbReference>
<keyword evidence="4" id="KW-1185">Reference proteome</keyword>
<dbReference type="Gene3D" id="2.40.128.110">
    <property type="entry name" value="Lipid/polyisoprenoid-binding, YceI-like"/>
    <property type="match status" value="1"/>
</dbReference>
<name>A0A3A3YYM3_9ACTN</name>
<dbReference type="Pfam" id="PF04264">
    <property type="entry name" value="YceI"/>
    <property type="match status" value="1"/>
</dbReference>
<evidence type="ECO:0000313" key="4">
    <source>
        <dbReference type="Proteomes" id="UP000265614"/>
    </source>
</evidence>
<evidence type="ECO:0000259" key="2">
    <source>
        <dbReference type="SMART" id="SM00867"/>
    </source>
</evidence>
<dbReference type="PANTHER" id="PTHR34406">
    <property type="entry name" value="PROTEIN YCEI"/>
    <property type="match status" value="1"/>
</dbReference>
<feature type="domain" description="Lipid/polyisoprenoid-binding YceI-like" evidence="2">
    <location>
        <begin position="18"/>
        <end position="187"/>
    </location>
</feature>
<evidence type="ECO:0000256" key="1">
    <source>
        <dbReference type="ARBA" id="ARBA00008812"/>
    </source>
</evidence>
<dbReference type="PANTHER" id="PTHR34406:SF1">
    <property type="entry name" value="PROTEIN YCEI"/>
    <property type="match status" value="1"/>
</dbReference>
<gene>
    <name evidence="3" type="ORF">D5H78_14640</name>
</gene>
<comment type="caution">
    <text evidence="3">The sequence shown here is derived from an EMBL/GenBank/DDBJ whole genome shotgun (WGS) entry which is preliminary data.</text>
</comment>
<organism evidence="3 4">
    <name type="scientific">Vallicoccus soli</name>
    <dbReference type="NCBI Taxonomy" id="2339232"/>
    <lineage>
        <taxon>Bacteria</taxon>
        <taxon>Bacillati</taxon>
        <taxon>Actinomycetota</taxon>
        <taxon>Actinomycetes</taxon>
        <taxon>Motilibacterales</taxon>
        <taxon>Vallicoccaceae</taxon>
        <taxon>Vallicoccus</taxon>
    </lineage>
</organism>
<dbReference type="EMBL" id="QZEZ01000007">
    <property type="protein sequence ID" value="RJK94228.1"/>
    <property type="molecule type" value="Genomic_DNA"/>
</dbReference>
<dbReference type="InterPro" id="IPR007372">
    <property type="entry name" value="Lipid/polyisoprenoid-bd_YceI"/>
</dbReference>